<keyword evidence="3 5" id="KW-0238">DNA-binding</keyword>
<evidence type="ECO:0000313" key="8">
    <source>
        <dbReference type="EMBL" id="PLW66580.1"/>
    </source>
</evidence>
<keyword evidence="2" id="KW-0229">DNA integration</keyword>
<dbReference type="PANTHER" id="PTHR30629:SF2">
    <property type="entry name" value="PROPHAGE INTEGRASE INTS-RELATED"/>
    <property type="match status" value="1"/>
</dbReference>
<dbReference type="InterPro" id="IPR013762">
    <property type="entry name" value="Integrase-like_cat_sf"/>
</dbReference>
<dbReference type="Pfam" id="PF22022">
    <property type="entry name" value="Phage_int_M"/>
    <property type="match status" value="1"/>
</dbReference>
<dbReference type="Pfam" id="PF12167">
    <property type="entry name" value="Arm-DNA-bind_2"/>
    <property type="match status" value="1"/>
</dbReference>
<dbReference type="Pfam" id="PF00589">
    <property type="entry name" value="Phage_integrase"/>
    <property type="match status" value="1"/>
</dbReference>
<dbReference type="Gene3D" id="1.10.150.130">
    <property type="match status" value="1"/>
</dbReference>
<dbReference type="InterPro" id="IPR044068">
    <property type="entry name" value="CB"/>
</dbReference>
<comment type="caution">
    <text evidence="8">The sequence shown here is derived from an EMBL/GenBank/DDBJ whole genome shotgun (WGS) entry which is preliminary data.</text>
</comment>
<dbReference type="Proteomes" id="UP000235005">
    <property type="component" value="Unassembled WGS sequence"/>
</dbReference>
<dbReference type="GO" id="GO:0015074">
    <property type="term" value="P:DNA integration"/>
    <property type="evidence" value="ECO:0007669"/>
    <property type="project" value="UniProtKB-KW"/>
</dbReference>
<dbReference type="PANTHER" id="PTHR30629">
    <property type="entry name" value="PROPHAGE INTEGRASE"/>
    <property type="match status" value="1"/>
</dbReference>
<accession>A0A2N5WWI2</accession>
<feature type="domain" description="Core-binding (CB)" evidence="7">
    <location>
        <begin position="85"/>
        <end position="173"/>
    </location>
</feature>
<organism evidence="8 9">
    <name type="scientific">Pseudohalioglobus lutimaris</name>
    <dbReference type="NCBI Taxonomy" id="1737061"/>
    <lineage>
        <taxon>Bacteria</taxon>
        <taxon>Pseudomonadati</taxon>
        <taxon>Pseudomonadota</taxon>
        <taxon>Gammaproteobacteria</taxon>
        <taxon>Cellvibrionales</taxon>
        <taxon>Halieaceae</taxon>
        <taxon>Pseudohalioglobus</taxon>
    </lineage>
</organism>
<dbReference type="OrthoDB" id="5391994at2"/>
<comment type="similarity">
    <text evidence="1">Belongs to the 'phage' integrase family.</text>
</comment>
<dbReference type="InterPro" id="IPR053876">
    <property type="entry name" value="Phage_int_M"/>
</dbReference>
<dbReference type="EMBL" id="PKUS01000063">
    <property type="protein sequence ID" value="PLW66580.1"/>
    <property type="molecule type" value="Genomic_DNA"/>
</dbReference>
<evidence type="ECO:0000256" key="2">
    <source>
        <dbReference type="ARBA" id="ARBA00022908"/>
    </source>
</evidence>
<keyword evidence="4" id="KW-0233">DNA recombination</keyword>
<reference evidence="8 9" key="1">
    <citation type="submission" date="2018-01" db="EMBL/GenBank/DDBJ databases">
        <title>The draft genome sequence of Halioglobus lutimaris HF004.</title>
        <authorList>
            <person name="Du Z.-J."/>
            <person name="Shi M.-J."/>
        </authorList>
    </citation>
    <scope>NUCLEOTIDE SEQUENCE [LARGE SCALE GENOMIC DNA]</scope>
    <source>
        <strain evidence="8 9">HF004</strain>
    </source>
</reference>
<keyword evidence="9" id="KW-1185">Reference proteome</keyword>
<dbReference type="InterPro" id="IPR022000">
    <property type="entry name" value="Min27-like_integrase_DNA_bind"/>
</dbReference>
<evidence type="ECO:0000256" key="4">
    <source>
        <dbReference type="ARBA" id="ARBA00023172"/>
    </source>
</evidence>
<dbReference type="CDD" id="cd01189">
    <property type="entry name" value="INT_ICEBs1_C_like"/>
    <property type="match status" value="1"/>
</dbReference>
<sequence>MGTINALKNGTLYLDWRFRGKRCKEYVKLKDSPANRKTLTKILERIEAEITLGTFNYAEYFPNSKRAAEFARDLERVDVVQSGLPCFRDFGESWFSQMKVEWRDSYTDTVRSTLDKYLLPEFGERPLTAITKDDLLDFRADIASRKGRKGKTLSPERINHIMTPLRMILNEAAQRYSFTSPYQGIKSLKVPKTDVQPFTLIEVKQILDTVRADFKPYYTTRFFTGMRTGEVDGLQWKYVNFDRREIHVAENWVNGSLGETKTEGSNRIIHMSEIVYDALKEQEKASGDEQFVFCNSKGSPLNHNNVTKRVWYPLLRLLGLAKRRPYQTRHTAATLWLAAGENPEWIARQMGHTTTEMLFRVYSRYVPNLTRRDGSAFEALLDQTMSSNPPADSEGDAS</sequence>
<dbReference type="AlphaFoldDB" id="A0A2N5WWI2"/>
<proteinExistence type="inferred from homology"/>
<dbReference type="GO" id="GO:0003677">
    <property type="term" value="F:DNA binding"/>
    <property type="evidence" value="ECO:0007669"/>
    <property type="project" value="UniProtKB-UniRule"/>
</dbReference>
<dbReference type="PROSITE" id="PS51898">
    <property type="entry name" value="TYR_RECOMBINASE"/>
    <property type="match status" value="1"/>
</dbReference>
<evidence type="ECO:0000256" key="1">
    <source>
        <dbReference type="ARBA" id="ARBA00008857"/>
    </source>
</evidence>
<evidence type="ECO:0000313" key="9">
    <source>
        <dbReference type="Proteomes" id="UP000235005"/>
    </source>
</evidence>
<name>A0A2N5WWI2_9GAMM</name>
<dbReference type="InterPro" id="IPR011010">
    <property type="entry name" value="DNA_brk_join_enz"/>
</dbReference>
<dbReference type="PROSITE" id="PS51900">
    <property type="entry name" value="CB"/>
    <property type="match status" value="1"/>
</dbReference>
<gene>
    <name evidence="8" type="ORF">C0039_20785</name>
</gene>
<dbReference type="GO" id="GO:0006310">
    <property type="term" value="P:DNA recombination"/>
    <property type="evidence" value="ECO:0007669"/>
    <property type="project" value="UniProtKB-KW"/>
</dbReference>
<evidence type="ECO:0000256" key="3">
    <source>
        <dbReference type="ARBA" id="ARBA00023125"/>
    </source>
</evidence>
<dbReference type="SUPFAM" id="SSF56349">
    <property type="entry name" value="DNA breaking-rejoining enzymes"/>
    <property type="match status" value="1"/>
</dbReference>
<feature type="domain" description="Tyr recombinase" evidence="6">
    <location>
        <begin position="193"/>
        <end position="378"/>
    </location>
</feature>
<dbReference type="RefSeq" id="WP_101519176.1">
    <property type="nucleotide sequence ID" value="NZ_PKUS01000063.1"/>
</dbReference>
<dbReference type="InterPro" id="IPR010998">
    <property type="entry name" value="Integrase_recombinase_N"/>
</dbReference>
<dbReference type="Gene3D" id="1.10.443.10">
    <property type="entry name" value="Intergrase catalytic core"/>
    <property type="match status" value="1"/>
</dbReference>
<dbReference type="InterPro" id="IPR050808">
    <property type="entry name" value="Phage_Integrase"/>
</dbReference>
<evidence type="ECO:0000256" key="5">
    <source>
        <dbReference type="PROSITE-ProRule" id="PRU01248"/>
    </source>
</evidence>
<dbReference type="InterPro" id="IPR002104">
    <property type="entry name" value="Integrase_catalytic"/>
</dbReference>
<evidence type="ECO:0000259" key="6">
    <source>
        <dbReference type="PROSITE" id="PS51898"/>
    </source>
</evidence>
<protein>
    <submittedName>
        <fullName evidence="8">Integrase</fullName>
    </submittedName>
</protein>
<evidence type="ECO:0000259" key="7">
    <source>
        <dbReference type="PROSITE" id="PS51900"/>
    </source>
</evidence>